<evidence type="ECO:0000256" key="5">
    <source>
        <dbReference type="ARBA" id="ARBA00023014"/>
    </source>
</evidence>
<dbReference type="PANTHER" id="PTHR43255:SF1">
    <property type="entry name" value="IRON-SULFUR-BINDING OXIDOREDUCTASE FADF-RELATED"/>
    <property type="match status" value="1"/>
</dbReference>
<comment type="caution">
    <text evidence="7">The sequence shown here is derived from an EMBL/GenBank/DDBJ whole genome shotgun (WGS) entry which is preliminary data.</text>
</comment>
<dbReference type="InterPro" id="IPR051460">
    <property type="entry name" value="HdrC_iron-sulfur_subunit"/>
</dbReference>
<evidence type="ECO:0000256" key="4">
    <source>
        <dbReference type="ARBA" id="ARBA00023004"/>
    </source>
</evidence>
<feature type="non-terminal residue" evidence="7">
    <location>
        <position position="1"/>
    </location>
</feature>
<organism evidence="7">
    <name type="scientific">marine sediment metagenome</name>
    <dbReference type="NCBI Taxonomy" id="412755"/>
    <lineage>
        <taxon>unclassified sequences</taxon>
        <taxon>metagenomes</taxon>
        <taxon>ecological metagenomes</taxon>
    </lineage>
</organism>
<evidence type="ECO:0000259" key="6">
    <source>
        <dbReference type="Pfam" id="PF02754"/>
    </source>
</evidence>
<dbReference type="EMBL" id="BARU01033811">
    <property type="protein sequence ID" value="GAH71684.1"/>
    <property type="molecule type" value="Genomic_DNA"/>
</dbReference>
<keyword evidence="5" id="KW-0411">Iron-sulfur</keyword>
<dbReference type="GO" id="GO:0016491">
    <property type="term" value="F:oxidoreductase activity"/>
    <property type="evidence" value="ECO:0007669"/>
    <property type="project" value="UniProtKB-KW"/>
</dbReference>
<keyword evidence="1" id="KW-0004">4Fe-4S</keyword>
<feature type="domain" description="Cysteine-rich" evidence="6">
    <location>
        <begin position="3"/>
        <end position="75"/>
    </location>
</feature>
<keyword evidence="3" id="KW-0560">Oxidoreductase</keyword>
<keyword evidence="4" id="KW-0408">Iron</keyword>
<dbReference type="GO" id="GO:0046872">
    <property type="term" value="F:metal ion binding"/>
    <property type="evidence" value="ECO:0007669"/>
    <property type="project" value="UniProtKB-KW"/>
</dbReference>
<name>X1J020_9ZZZZ</name>
<dbReference type="GO" id="GO:0051539">
    <property type="term" value="F:4 iron, 4 sulfur cluster binding"/>
    <property type="evidence" value="ECO:0007669"/>
    <property type="project" value="UniProtKB-KW"/>
</dbReference>
<keyword evidence="2" id="KW-0479">Metal-binding</keyword>
<gene>
    <name evidence="7" type="ORF">S03H2_53138</name>
</gene>
<evidence type="ECO:0000256" key="3">
    <source>
        <dbReference type="ARBA" id="ARBA00023002"/>
    </source>
</evidence>
<sequence length="99" mass="11213">GKYQEPRSIINNVPGLKLVEMDRNKDDSWCCGAGGWLRNGYIDLARWTADKRIEEAETTGAEALVTYCPHCEENLGEAIQRRGNKMKIYDLLDLVLQAL</sequence>
<evidence type="ECO:0000256" key="2">
    <source>
        <dbReference type="ARBA" id="ARBA00022723"/>
    </source>
</evidence>
<evidence type="ECO:0000256" key="1">
    <source>
        <dbReference type="ARBA" id="ARBA00022485"/>
    </source>
</evidence>
<reference evidence="7" key="1">
    <citation type="journal article" date="2014" name="Front. Microbiol.">
        <title>High frequency of phylogenetically diverse reductive dehalogenase-homologous genes in deep subseafloor sedimentary metagenomes.</title>
        <authorList>
            <person name="Kawai M."/>
            <person name="Futagami T."/>
            <person name="Toyoda A."/>
            <person name="Takaki Y."/>
            <person name="Nishi S."/>
            <person name="Hori S."/>
            <person name="Arai W."/>
            <person name="Tsubouchi T."/>
            <person name="Morono Y."/>
            <person name="Uchiyama I."/>
            <person name="Ito T."/>
            <person name="Fujiyama A."/>
            <person name="Inagaki F."/>
            <person name="Takami H."/>
        </authorList>
    </citation>
    <scope>NUCLEOTIDE SEQUENCE</scope>
    <source>
        <strain evidence="7">Expedition CK06-06</strain>
    </source>
</reference>
<dbReference type="AlphaFoldDB" id="X1J020"/>
<proteinExistence type="predicted"/>
<evidence type="ECO:0000313" key="7">
    <source>
        <dbReference type="EMBL" id="GAH71684.1"/>
    </source>
</evidence>
<accession>X1J020</accession>
<dbReference type="GO" id="GO:0005886">
    <property type="term" value="C:plasma membrane"/>
    <property type="evidence" value="ECO:0007669"/>
    <property type="project" value="TreeGrafter"/>
</dbReference>
<dbReference type="PANTHER" id="PTHR43255">
    <property type="entry name" value="IRON-SULFUR-BINDING OXIDOREDUCTASE FADF-RELATED-RELATED"/>
    <property type="match status" value="1"/>
</dbReference>
<dbReference type="InterPro" id="IPR004017">
    <property type="entry name" value="Cys_rich_dom"/>
</dbReference>
<protein>
    <recommendedName>
        <fullName evidence="6">Cysteine-rich domain-containing protein</fullName>
    </recommendedName>
</protein>
<dbReference type="Pfam" id="PF02754">
    <property type="entry name" value="CCG"/>
    <property type="match status" value="1"/>
</dbReference>